<dbReference type="AlphaFoldDB" id="A0A4R8A072"/>
<evidence type="ECO:0000313" key="5">
    <source>
        <dbReference type="Proteomes" id="UP000295447"/>
    </source>
</evidence>
<dbReference type="InterPro" id="IPR009057">
    <property type="entry name" value="Homeodomain-like_sf"/>
</dbReference>
<dbReference type="PANTHER" id="PTHR30055:SF146">
    <property type="entry name" value="HTH-TYPE TRANSCRIPTIONAL DUAL REGULATOR CECR"/>
    <property type="match status" value="1"/>
</dbReference>
<feature type="DNA-binding region" description="H-T-H motif" evidence="2">
    <location>
        <begin position="30"/>
        <end position="49"/>
    </location>
</feature>
<dbReference type="GO" id="GO:0003700">
    <property type="term" value="F:DNA-binding transcription factor activity"/>
    <property type="evidence" value="ECO:0007669"/>
    <property type="project" value="TreeGrafter"/>
</dbReference>
<dbReference type="Pfam" id="PF00440">
    <property type="entry name" value="TetR_N"/>
    <property type="match status" value="1"/>
</dbReference>
<dbReference type="GO" id="GO:0000976">
    <property type="term" value="F:transcription cis-regulatory region binding"/>
    <property type="evidence" value="ECO:0007669"/>
    <property type="project" value="TreeGrafter"/>
</dbReference>
<proteinExistence type="predicted"/>
<keyword evidence="5" id="KW-1185">Reference proteome</keyword>
<feature type="domain" description="HTH tetR-type" evidence="3">
    <location>
        <begin position="7"/>
        <end position="67"/>
    </location>
</feature>
<reference evidence="4 5" key="1">
    <citation type="submission" date="2019-03" db="EMBL/GenBank/DDBJ databases">
        <title>Genomic Encyclopedia of Type Strains, Phase III (KMG-III): the genomes of soil and plant-associated and newly described type strains.</title>
        <authorList>
            <person name="Whitman W."/>
        </authorList>
    </citation>
    <scope>NUCLEOTIDE SEQUENCE [LARGE SCALE GENOMIC DNA]</scope>
    <source>
        <strain evidence="4 5">VKM Ac-2570</strain>
    </source>
</reference>
<dbReference type="SUPFAM" id="SSF46689">
    <property type="entry name" value="Homeodomain-like"/>
    <property type="match status" value="1"/>
</dbReference>
<name>A0A4R8A072_9ACTN</name>
<organism evidence="4 5">
    <name type="scientific">Kribbella kalugense</name>
    <dbReference type="NCBI Taxonomy" id="2512221"/>
    <lineage>
        <taxon>Bacteria</taxon>
        <taxon>Bacillati</taxon>
        <taxon>Actinomycetota</taxon>
        <taxon>Actinomycetes</taxon>
        <taxon>Propionibacteriales</taxon>
        <taxon>Kribbellaceae</taxon>
        <taxon>Kribbella</taxon>
    </lineage>
</organism>
<dbReference type="EMBL" id="SODF01000001">
    <property type="protein sequence ID" value="TDW23893.1"/>
    <property type="molecule type" value="Genomic_DNA"/>
</dbReference>
<keyword evidence="1 2" id="KW-0238">DNA-binding</keyword>
<dbReference type="Proteomes" id="UP000295447">
    <property type="component" value="Unassembled WGS sequence"/>
</dbReference>
<dbReference type="InterPro" id="IPR050109">
    <property type="entry name" value="HTH-type_TetR-like_transc_reg"/>
</dbReference>
<dbReference type="PANTHER" id="PTHR30055">
    <property type="entry name" value="HTH-TYPE TRANSCRIPTIONAL REGULATOR RUTR"/>
    <property type="match status" value="1"/>
</dbReference>
<protein>
    <submittedName>
        <fullName evidence="4">TetR family transcriptional regulator</fullName>
    </submittedName>
</protein>
<accession>A0A4R8A072</accession>
<evidence type="ECO:0000256" key="1">
    <source>
        <dbReference type="ARBA" id="ARBA00023125"/>
    </source>
</evidence>
<dbReference type="PROSITE" id="PS50977">
    <property type="entry name" value="HTH_TETR_2"/>
    <property type="match status" value="1"/>
</dbReference>
<evidence type="ECO:0000313" key="4">
    <source>
        <dbReference type="EMBL" id="TDW23893.1"/>
    </source>
</evidence>
<dbReference type="Gene3D" id="1.10.357.10">
    <property type="entry name" value="Tetracycline Repressor, domain 2"/>
    <property type="match status" value="1"/>
</dbReference>
<dbReference type="InterPro" id="IPR001647">
    <property type="entry name" value="HTH_TetR"/>
</dbReference>
<dbReference type="RefSeq" id="WP_202874495.1">
    <property type="nucleotide sequence ID" value="NZ_SODF01000001.1"/>
</dbReference>
<gene>
    <name evidence="4" type="ORF">EV650_2753</name>
</gene>
<comment type="caution">
    <text evidence="4">The sequence shown here is derived from an EMBL/GenBank/DDBJ whole genome shotgun (WGS) entry which is preliminary data.</text>
</comment>
<evidence type="ECO:0000256" key="2">
    <source>
        <dbReference type="PROSITE-ProRule" id="PRU00335"/>
    </source>
</evidence>
<evidence type="ECO:0000259" key="3">
    <source>
        <dbReference type="PROSITE" id="PS50977"/>
    </source>
</evidence>
<sequence>MTRMTGRERREQILGIAAEEFATAGLYGASTETIARRAGITQAYVFRLYETKKRLFLACVDAAFERMALAMLAAAGGSSGIEALTAMGQEYNDMLADRTTLLLQLQGIAAAAAGDGEVRDAVRASFARLWQAVADTAQVDPVTIKSFLAFGMLLNTNAALDLPRVDEPWSRQARTLIKPGLFTHITTETNQ</sequence>